<dbReference type="Gene3D" id="2.60.40.10">
    <property type="entry name" value="Immunoglobulins"/>
    <property type="match status" value="1"/>
</dbReference>
<sequence length="117" mass="12662">MNGALFDLLLFNSLASSRKKRGGQAQHKGSPLMIASKGWSVIRFTGTHRCTLALFVTLLLISLACPFSVLAGKGPQVVLPQSEFDFGTALEGNTVVHDFVIQNKGDEPLIIHRVRTG</sequence>
<comment type="caution">
    <text evidence="1">The sequence shown here is derived from an EMBL/GenBank/DDBJ whole genome shotgun (WGS) entry which is preliminary data.</text>
</comment>
<dbReference type="InterPro" id="IPR013783">
    <property type="entry name" value="Ig-like_fold"/>
</dbReference>
<reference evidence="1" key="1">
    <citation type="journal article" date="2020" name="mSystems">
        <title>Genome- and Community-Level Interaction Insights into Carbon Utilization and Element Cycling Functions of Hydrothermarchaeota in Hydrothermal Sediment.</title>
        <authorList>
            <person name="Zhou Z."/>
            <person name="Liu Y."/>
            <person name="Xu W."/>
            <person name="Pan J."/>
            <person name="Luo Z.H."/>
            <person name="Li M."/>
        </authorList>
    </citation>
    <scope>NUCLEOTIDE SEQUENCE [LARGE SCALE GENOMIC DNA]</scope>
    <source>
        <strain evidence="1">SpSt-477</strain>
    </source>
</reference>
<dbReference type="EMBL" id="DSUH01000100">
    <property type="protein sequence ID" value="HGU32090.1"/>
    <property type="molecule type" value="Genomic_DNA"/>
</dbReference>
<dbReference type="InterPro" id="IPR011467">
    <property type="entry name" value="DUF1573"/>
</dbReference>
<proteinExistence type="predicted"/>
<evidence type="ECO:0000313" key="1">
    <source>
        <dbReference type="EMBL" id="HGU32090.1"/>
    </source>
</evidence>
<gene>
    <name evidence="1" type="ORF">ENS29_04450</name>
</gene>
<accession>A0A7C4ML86</accession>
<protein>
    <submittedName>
        <fullName evidence="1">DUF1573 domain-containing protein</fullName>
    </submittedName>
</protein>
<name>A0A7C4ML86_9BACT</name>
<dbReference type="Pfam" id="PF07610">
    <property type="entry name" value="DUF1573"/>
    <property type="match status" value="1"/>
</dbReference>
<organism evidence="1">
    <name type="scientific">Desulfatirhabdium butyrativorans</name>
    <dbReference type="NCBI Taxonomy" id="340467"/>
    <lineage>
        <taxon>Bacteria</taxon>
        <taxon>Pseudomonadati</taxon>
        <taxon>Thermodesulfobacteriota</taxon>
        <taxon>Desulfobacteria</taxon>
        <taxon>Desulfobacterales</taxon>
        <taxon>Desulfatirhabdiaceae</taxon>
        <taxon>Desulfatirhabdium</taxon>
    </lineage>
</organism>
<dbReference type="AlphaFoldDB" id="A0A7C4ML86"/>